<keyword evidence="11" id="KW-0503">Monooxygenase</keyword>
<feature type="transmembrane region" description="Helical" evidence="14">
    <location>
        <begin position="12"/>
        <end position="31"/>
    </location>
</feature>
<dbReference type="GO" id="GO:0005506">
    <property type="term" value="F:iron ion binding"/>
    <property type="evidence" value="ECO:0007669"/>
    <property type="project" value="InterPro"/>
</dbReference>
<dbReference type="AlphaFoldDB" id="A0AAW0BGR7"/>
<evidence type="ECO:0000313" key="16">
    <source>
        <dbReference type="Proteomes" id="UP001383192"/>
    </source>
</evidence>
<evidence type="ECO:0000256" key="8">
    <source>
        <dbReference type="ARBA" id="ARBA00022989"/>
    </source>
</evidence>
<dbReference type="SUPFAM" id="SSF48264">
    <property type="entry name" value="Cytochrome P450"/>
    <property type="match status" value="1"/>
</dbReference>
<comment type="cofactor">
    <cofactor evidence="1 13">
        <name>heme</name>
        <dbReference type="ChEBI" id="CHEBI:30413"/>
    </cofactor>
</comment>
<proteinExistence type="inferred from homology"/>
<dbReference type="GO" id="GO:0016705">
    <property type="term" value="F:oxidoreductase activity, acting on paired donors, with incorporation or reduction of molecular oxygen"/>
    <property type="evidence" value="ECO:0007669"/>
    <property type="project" value="InterPro"/>
</dbReference>
<evidence type="ECO:0000256" key="10">
    <source>
        <dbReference type="ARBA" id="ARBA00023004"/>
    </source>
</evidence>
<evidence type="ECO:0000256" key="2">
    <source>
        <dbReference type="ARBA" id="ARBA00004370"/>
    </source>
</evidence>
<comment type="subcellular location">
    <subcellularLocation>
        <location evidence="2">Membrane</location>
    </subcellularLocation>
</comment>
<evidence type="ECO:0000256" key="3">
    <source>
        <dbReference type="ARBA" id="ARBA00004721"/>
    </source>
</evidence>
<dbReference type="GO" id="GO:0016020">
    <property type="term" value="C:membrane"/>
    <property type="evidence" value="ECO:0007669"/>
    <property type="project" value="UniProtKB-SubCell"/>
</dbReference>
<dbReference type="EMBL" id="JAYKXP010000126">
    <property type="protein sequence ID" value="KAK7024333.1"/>
    <property type="molecule type" value="Genomic_DNA"/>
</dbReference>
<evidence type="ECO:0000256" key="7">
    <source>
        <dbReference type="ARBA" id="ARBA00022723"/>
    </source>
</evidence>
<dbReference type="GO" id="GO:0004497">
    <property type="term" value="F:monooxygenase activity"/>
    <property type="evidence" value="ECO:0007669"/>
    <property type="project" value="UniProtKB-KW"/>
</dbReference>
<evidence type="ECO:0008006" key="17">
    <source>
        <dbReference type="Google" id="ProtNLM"/>
    </source>
</evidence>
<dbReference type="Proteomes" id="UP001383192">
    <property type="component" value="Unassembled WGS sequence"/>
</dbReference>
<keyword evidence="9" id="KW-0560">Oxidoreductase</keyword>
<organism evidence="15 16">
    <name type="scientific">Paramarasmius palmivorus</name>
    <dbReference type="NCBI Taxonomy" id="297713"/>
    <lineage>
        <taxon>Eukaryota</taxon>
        <taxon>Fungi</taxon>
        <taxon>Dikarya</taxon>
        <taxon>Basidiomycota</taxon>
        <taxon>Agaricomycotina</taxon>
        <taxon>Agaricomycetes</taxon>
        <taxon>Agaricomycetidae</taxon>
        <taxon>Agaricales</taxon>
        <taxon>Marasmiineae</taxon>
        <taxon>Marasmiaceae</taxon>
        <taxon>Paramarasmius</taxon>
    </lineage>
</organism>
<reference evidence="15 16" key="1">
    <citation type="submission" date="2024-01" db="EMBL/GenBank/DDBJ databases">
        <title>A draft genome for a cacao thread blight-causing isolate of Paramarasmius palmivorus.</title>
        <authorList>
            <person name="Baruah I.K."/>
            <person name="Bukari Y."/>
            <person name="Amoako-Attah I."/>
            <person name="Meinhardt L.W."/>
            <person name="Bailey B.A."/>
            <person name="Cohen S.P."/>
        </authorList>
    </citation>
    <scope>NUCLEOTIDE SEQUENCE [LARGE SCALE GENOMIC DNA]</scope>
    <source>
        <strain evidence="15 16">GH-12</strain>
    </source>
</reference>
<keyword evidence="16" id="KW-1185">Reference proteome</keyword>
<comment type="caution">
    <text evidence="15">The sequence shown here is derived from an EMBL/GenBank/DDBJ whole genome shotgun (WGS) entry which is preliminary data.</text>
</comment>
<name>A0AAW0BGR7_9AGAR</name>
<evidence type="ECO:0000256" key="5">
    <source>
        <dbReference type="ARBA" id="ARBA00022617"/>
    </source>
</evidence>
<dbReference type="PRINTS" id="PR00463">
    <property type="entry name" value="EP450I"/>
</dbReference>
<dbReference type="PANTHER" id="PTHR24305:SF166">
    <property type="entry name" value="CYTOCHROME P450 12A4, MITOCHONDRIAL-RELATED"/>
    <property type="match status" value="1"/>
</dbReference>
<keyword evidence="10 13" id="KW-0408">Iron</keyword>
<keyword evidence="6 14" id="KW-0812">Transmembrane</keyword>
<comment type="pathway">
    <text evidence="3">Secondary metabolite biosynthesis; terpenoid biosynthesis.</text>
</comment>
<dbReference type="GO" id="GO:0020037">
    <property type="term" value="F:heme binding"/>
    <property type="evidence" value="ECO:0007669"/>
    <property type="project" value="InterPro"/>
</dbReference>
<gene>
    <name evidence="15" type="ORF">VNI00_016369</name>
</gene>
<comment type="similarity">
    <text evidence="4">Belongs to the cytochrome P450 family.</text>
</comment>
<evidence type="ECO:0000313" key="15">
    <source>
        <dbReference type="EMBL" id="KAK7024333.1"/>
    </source>
</evidence>
<dbReference type="InterPro" id="IPR002401">
    <property type="entry name" value="Cyt_P450_E_grp-I"/>
</dbReference>
<keyword evidence="7 13" id="KW-0479">Metal-binding</keyword>
<accession>A0AAW0BGR7</accession>
<dbReference type="InterPro" id="IPR001128">
    <property type="entry name" value="Cyt_P450"/>
</dbReference>
<evidence type="ECO:0000256" key="13">
    <source>
        <dbReference type="PIRSR" id="PIRSR602401-1"/>
    </source>
</evidence>
<evidence type="ECO:0000256" key="14">
    <source>
        <dbReference type="SAM" id="Phobius"/>
    </source>
</evidence>
<protein>
    <recommendedName>
        <fullName evidence="17">Cytochrome P450</fullName>
    </recommendedName>
</protein>
<dbReference type="InterPro" id="IPR050121">
    <property type="entry name" value="Cytochrome_P450_monoxygenase"/>
</dbReference>
<evidence type="ECO:0000256" key="1">
    <source>
        <dbReference type="ARBA" id="ARBA00001971"/>
    </source>
</evidence>
<evidence type="ECO:0000256" key="4">
    <source>
        <dbReference type="ARBA" id="ARBA00010617"/>
    </source>
</evidence>
<dbReference type="Gene3D" id="1.10.630.10">
    <property type="entry name" value="Cytochrome P450"/>
    <property type="match status" value="1"/>
</dbReference>
<dbReference type="PRINTS" id="PR00385">
    <property type="entry name" value="P450"/>
</dbReference>
<sequence>MASALLSTILSIHPALVLLGIAIILLLARFFRKSSIRVLPGPTDGRSLLGFEREFETSKPDTQDSLFQWHTQYGTAYRIPGLLWSDILVVSDPRALQYILHSSGYGYRKPDDLRYFSIAAAGRGILYSEGKSHARQRKILNPAFSVTQLKEFLVFFQRSTTQLLDRLDERVGQGTERLDISHWAAQLALDAVGEATFGHNFGALDGHTDDLFKANERAMRVFSDISLRTLLARAIRRHIPVELTARFSNIVPSNDAIMIRGAGSMRRIAAGDILAKAKQEAEGYDLNTRKDILSVLVKCNNAAEPKKRMSDEEVLSQTASIIQAGHHVTGAFMAWLFYELAHHPEDQQKIYEEIQAFRAKNGYDVEFTVADYESMAYLNAFLKENLRYHAVVSLLIREATYDDLIPLATPVVSPNTGETITHVPVQKGQRIILDFASYNRLRDVWGEDAYEWNPSRFLDPNSKRTQYNVGMYSNILTFSGGAQGCIGFRFGLIEAQTIIVGILERFILMAPPEGLHIQGVRSGLMMPMVAGKWGEGMQVPLMLKRREQ</sequence>
<evidence type="ECO:0000256" key="12">
    <source>
        <dbReference type="ARBA" id="ARBA00023136"/>
    </source>
</evidence>
<evidence type="ECO:0000256" key="6">
    <source>
        <dbReference type="ARBA" id="ARBA00022692"/>
    </source>
</evidence>
<dbReference type="InterPro" id="IPR036396">
    <property type="entry name" value="Cyt_P450_sf"/>
</dbReference>
<keyword evidence="5 13" id="KW-0349">Heme</keyword>
<dbReference type="PANTHER" id="PTHR24305">
    <property type="entry name" value="CYTOCHROME P450"/>
    <property type="match status" value="1"/>
</dbReference>
<feature type="binding site" description="axial binding residue" evidence="13">
    <location>
        <position position="485"/>
    </location>
    <ligand>
        <name>heme</name>
        <dbReference type="ChEBI" id="CHEBI:30413"/>
    </ligand>
    <ligandPart>
        <name>Fe</name>
        <dbReference type="ChEBI" id="CHEBI:18248"/>
    </ligandPart>
</feature>
<keyword evidence="12 14" id="KW-0472">Membrane</keyword>
<keyword evidence="8 14" id="KW-1133">Transmembrane helix</keyword>
<evidence type="ECO:0000256" key="9">
    <source>
        <dbReference type="ARBA" id="ARBA00023002"/>
    </source>
</evidence>
<dbReference type="Pfam" id="PF00067">
    <property type="entry name" value="p450"/>
    <property type="match status" value="1"/>
</dbReference>
<evidence type="ECO:0000256" key="11">
    <source>
        <dbReference type="ARBA" id="ARBA00023033"/>
    </source>
</evidence>